<dbReference type="GO" id="GO:0005886">
    <property type="term" value="C:plasma membrane"/>
    <property type="evidence" value="ECO:0007669"/>
    <property type="project" value="TreeGrafter"/>
</dbReference>
<comment type="caution">
    <text evidence="12">The sequence shown here is derived from an EMBL/GenBank/DDBJ whole genome shotgun (WGS) entry which is preliminary data.</text>
</comment>
<evidence type="ECO:0000256" key="2">
    <source>
        <dbReference type="ARBA" id="ARBA00010962"/>
    </source>
</evidence>
<dbReference type="GO" id="GO:0015926">
    <property type="term" value="F:glucosidase activity"/>
    <property type="evidence" value="ECO:0007669"/>
    <property type="project" value="TreeGrafter"/>
</dbReference>
<accession>A0AAW0BXT0</accession>
<evidence type="ECO:0000256" key="5">
    <source>
        <dbReference type="ARBA" id="ARBA00022989"/>
    </source>
</evidence>
<keyword evidence="5 10" id="KW-1133">Transmembrane helix</keyword>
<organism evidence="12 13">
    <name type="scientific">Paramarasmius palmivorus</name>
    <dbReference type="NCBI Taxonomy" id="297713"/>
    <lineage>
        <taxon>Eukaryota</taxon>
        <taxon>Fungi</taxon>
        <taxon>Dikarya</taxon>
        <taxon>Basidiomycota</taxon>
        <taxon>Agaricomycotina</taxon>
        <taxon>Agaricomycetes</taxon>
        <taxon>Agaricomycetidae</taxon>
        <taxon>Agaricales</taxon>
        <taxon>Marasmiineae</taxon>
        <taxon>Marasmiaceae</taxon>
        <taxon>Paramarasmius</taxon>
    </lineage>
</organism>
<gene>
    <name evidence="12" type="ORF">VNI00_013745</name>
</gene>
<dbReference type="Pfam" id="PF03935">
    <property type="entry name" value="SKN1_KRE6_Sbg1"/>
    <property type="match status" value="1"/>
</dbReference>
<dbReference type="InterPro" id="IPR013320">
    <property type="entry name" value="ConA-like_dom_sf"/>
</dbReference>
<evidence type="ECO:0000256" key="1">
    <source>
        <dbReference type="ARBA" id="ARBA00004606"/>
    </source>
</evidence>
<feature type="compositionally biased region" description="Polar residues" evidence="9">
    <location>
        <begin position="36"/>
        <end position="78"/>
    </location>
</feature>
<dbReference type="Gene3D" id="2.60.120.200">
    <property type="match status" value="1"/>
</dbReference>
<evidence type="ECO:0000256" key="9">
    <source>
        <dbReference type="SAM" id="MobiDB-lite"/>
    </source>
</evidence>
<evidence type="ECO:0000256" key="6">
    <source>
        <dbReference type="ARBA" id="ARBA00023136"/>
    </source>
</evidence>
<dbReference type="InterPro" id="IPR005629">
    <property type="entry name" value="Skn1/Kre6/Sbg1"/>
</dbReference>
<feature type="domain" description="GH16" evidence="11">
    <location>
        <begin position="311"/>
        <end position="709"/>
    </location>
</feature>
<evidence type="ECO:0000256" key="4">
    <source>
        <dbReference type="ARBA" id="ARBA00022968"/>
    </source>
</evidence>
<dbReference type="AlphaFoldDB" id="A0AAW0BXT0"/>
<evidence type="ECO:0000256" key="10">
    <source>
        <dbReference type="SAM" id="Phobius"/>
    </source>
</evidence>
<evidence type="ECO:0000313" key="12">
    <source>
        <dbReference type="EMBL" id="KAK7031137.1"/>
    </source>
</evidence>
<dbReference type="GO" id="GO:0031505">
    <property type="term" value="P:fungal-type cell wall organization"/>
    <property type="evidence" value="ECO:0007669"/>
    <property type="project" value="TreeGrafter"/>
</dbReference>
<dbReference type="EMBL" id="JAYKXP010000071">
    <property type="protein sequence ID" value="KAK7031137.1"/>
    <property type="molecule type" value="Genomic_DNA"/>
</dbReference>
<comment type="subcellular location">
    <subcellularLocation>
        <location evidence="1">Membrane</location>
        <topology evidence="1">Single-pass type II membrane protein</topology>
    </subcellularLocation>
</comment>
<evidence type="ECO:0000256" key="3">
    <source>
        <dbReference type="ARBA" id="ARBA00022692"/>
    </source>
</evidence>
<dbReference type="PANTHER" id="PTHR31361">
    <property type="entry name" value="BETA-GLUCAN SYNTHESIS-ASSOCIATED PROTEIN KRE6-RELATED"/>
    <property type="match status" value="1"/>
</dbReference>
<feature type="region of interest" description="Disordered" evidence="9">
    <location>
        <begin position="1"/>
        <end position="78"/>
    </location>
</feature>
<keyword evidence="4" id="KW-0735">Signal-anchor</keyword>
<keyword evidence="8" id="KW-0961">Cell wall biogenesis/degradation</keyword>
<sequence>MAGTDSPSSSNEAANPFTSPNPFNSSSNIPSEHSRPSTSSGNGSRPNSYGPSAFQSQYGSLGVGTRQNSATSVSGTPQRISSAASMVLYRVPGEDEYLQSLRNRNSINSHYSDTHGLLPPGPGAGHRGLSNQSSVGSFGFGDDLDHKYPWVRNSSGSPAHSPLLGSTVVPSTPSSLSTPRGLVPYAYDPAIDSQFPDDDEDILHDPRATKEDEKKLYAPGGLLYHDGHGGSRSGGSWSWRAIWNTSLLGILIAALLMLFLGYPILTEFGNRARKDAIDGNVRVNATGQVPILFGVRELIDTDTPDDVRTRTGFDGQEYNLVFSDEFEKPGRTFYPGDDPFFEAVDIWYGVTQDLEWYDPQQVTTRDGALVITMDSANTPQPGLTPGSTAPFTAADNHNLTYRSGMVQSWNKLCFSGGYIEVAVKLPAPGPIAQGYWPGTWTMGNLGRAGYRATTDGLWPYSYDSCDVGTFPNQTNRDGLTPEAAVFSERSWAEYDNKLSVLPGQRLSACTCPNQDHPGPILSDGSYRGRGAPEIDIIEIQRDNDRLIGNVASQSCQIAPFTHDYNYDDDPSVYQIHNASTTYANGWPGSPLQQAISGLSKVPDDGFEIVGGRYVTYGFEYHASANDRPNGFITWQIDGKPTVTMRPGSVGPDKGVGGSQVDQRIIPEEPMSVVMNLGISRSWTTILPETLQFPAEMKFDYIRIYQRKGEENIGCDPPGYPTTEYIERHLDQYMNRELLLWEYEKPTNRLWDGCT</sequence>
<proteinExistence type="inferred from homology"/>
<evidence type="ECO:0000256" key="8">
    <source>
        <dbReference type="ARBA" id="ARBA00023316"/>
    </source>
</evidence>
<dbReference type="PANTHER" id="PTHR31361:SF1">
    <property type="entry name" value="BETA-GLUCAN SYNTHESIS-ASSOCIATED PROTEIN KRE6-RELATED"/>
    <property type="match status" value="1"/>
</dbReference>
<dbReference type="GO" id="GO:0005789">
    <property type="term" value="C:endoplasmic reticulum membrane"/>
    <property type="evidence" value="ECO:0007669"/>
    <property type="project" value="TreeGrafter"/>
</dbReference>
<keyword evidence="3 10" id="KW-0812">Transmembrane</keyword>
<dbReference type="PROSITE" id="PS51762">
    <property type="entry name" value="GH16_2"/>
    <property type="match status" value="1"/>
</dbReference>
<name>A0AAW0BXT0_9AGAR</name>
<reference evidence="12 13" key="1">
    <citation type="submission" date="2024-01" db="EMBL/GenBank/DDBJ databases">
        <title>A draft genome for a cacao thread blight-causing isolate of Paramarasmius palmivorus.</title>
        <authorList>
            <person name="Baruah I.K."/>
            <person name="Bukari Y."/>
            <person name="Amoako-Attah I."/>
            <person name="Meinhardt L.W."/>
            <person name="Bailey B.A."/>
            <person name="Cohen S.P."/>
        </authorList>
    </citation>
    <scope>NUCLEOTIDE SEQUENCE [LARGE SCALE GENOMIC DNA]</scope>
    <source>
        <strain evidence="12 13">GH-12</strain>
    </source>
</reference>
<dbReference type="GO" id="GO:0006078">
    <property type="term" value="P:(1-&gt;6)-beta-D-glucan biosynthetic process"/>
    <property type="evidence" value="ECO:0007669"/>
    <property type="project" value="TreeGrafter"/>
</dbReference>
<keyword evidence="6 10" id="KW-0472">Membrane</keyword>
<keyword evidence="7" id="KW-0325">Glycoprotein</keyword>
<dbReference type="InterPro" id="IPR000757">
    <property type="entry name" value="Beta-glucanase-like"/>
</dbReference>
<evidence type="ECO:0000256" key="7">
    <source>
        <dbReference type="ARBA" id="ARBA00023180"/>
    </source>
</evidence>
<feature type="compositionally biased region" description="Polar residues" evidence="9">
    <location>
        <begin position="1"/>
        <end position="13"/>
    </location>
</feature>
<comment type="similarity">
    <text evidence="2">Belongs to the SKN1/KRE6 family.</text>
</comment>
<feature type="compositionally biased region" description="Low complexity" evidence="9">
    <location>
        <begin position="15"/>
        <end position="31"/>
    </location>
</feature>
<evidence type="ECO:0000313" key="13">
    <source>
        <dbReference type="Proteomes" id="UP001383192"/>
    </source>
</evidence>
<evidence type="ECO:0000259" key="11">
    <source>
        <dbReference type="PROSITE" id="PS51762"/>
    </source>
</evidence>
<dbReference type="SUPFAM" id="SSF49899">
    <property type="entry name" value="Concanavalin A-like lectins/glucanases"/>
    <property type="match status" value="1"/>
</dbReference>
<keyword evidence="13" id="KW-1185">Reference proteome</keyword>
<protein>
    <recommendedName>
        <fullName evidence="11">GH16 domain-containing protein</fullName>
    </recommendedName>
</protein>
<feature type="transmembrane region" description="Helical" evidence="10">
    <location>
        <begin position="241"/>
        <end position="265"/>
    </location>
</feature>
<dbReference type="Proteomes" id="UP001383192">
    <property type="component" value="Unassembled WGS sequence"/>
</dbReference>